<gene>
    <name evidence="2" type="ORF">B296_00008099</name>
</gene>
<feature type="compositionally biased region" description="Basic and acidic residues" evidence="1">
    <location>
        <begin position="177"/>
        <end position="200"/>
    </location>
</feature>
<proteinExistence type="predicted"/>
<dbReference type="EMBL" id="AMZH03003870">
    <property type="protein sequence ID" value="RRT70906.1"/>
    <property type="molecule type" value="Genomic_DNA"/>
</dbReference>
<dbReference type="InterPro" id="IPR042563">
    <property type="entry name" value="Ribosomal_protein_eS8_euk"/>
</dbReference>
<sequence length="227" mass="24871">MLRQKLLRHREEEERSGDSSGDGEGQRRGWQWRWQGRDNGLEIVGCVQSRVGRRQWQARHGRKVAAWGVVEARLQQREEQVAATLLCAGGEEGSNVGSTVGSGDRRRALKRRGGRWRLGNDSGKGGRRGNGQASEDCARQRMGKGSGGVGKGNQRWRGVVVGGDGSWQVPEGEAAAEEAKKSNHVTRKLEKRQQGRTLDPHIEEQFGAGRLLACISSRPGQCGRADG</sequence>
<accession>A0A427A3X6</accession>
<comment type="caution">
    <text evidence="2">The sequence shown here is derived from an EMBL/GenBank/DDBJ whole genome shotgun (WGS) entry which is preliminary data.</text>
</comment>
<feature type="region of interest" description="Disordered" evidence="1">
    <location>
        <begin position="1"/>
        <end position="31"/>
    </location>
</feature>
<evidence type="ECO:0000313" key="3">
    <source>
        <dbReference type="Proteomes" id="UP000287651"/>
    </source>
</evidence>
<dbReference type="GO" id="GO:0005840">
    <property type="term" value="C:ribosome"/>
    <property type="evidence" value="ECO:0007669"/>
    <property type="project" value="InterPro"/>
</dbReference>
<dbReference type="InterPro" id="IPR001047">
    <property type="entry name" value="Ribosomal_eS8"/>
</dbReference>
<dbReference type="GO" id="GO:0003735">
    <property type="term" value="F:structural constituent of ribosome"/>
    <property type="evidence" value="ECO:0007669"/>
    <property type="project" value="InterPro"/>
</dbReference>
<evidence type="ECO:0000256" key="1">
    <source>
        <dbReference type="SAM" id="MobiDB-lite"/>
    </source>
</evidence>
<dbReference type="Proteomes" id="UP000287651">
    <property type="component" value="Unassembled WGS sequence"/>
</dbReference>
<reference evidence="2 3" key="1">
    <citation type="journal article" date="2014" name="Agronomy (Basel)">
        <title>A Draft Genome Sequence for Ensete ventricosum, the Drought-Tolerant Tree Against Hunger.</title>
        <authorList>
            <person name="Harrison J."/>
            <person name="Moore K.A."/>
            <person name="Paszkiewicz K."/>
            <person name="Jones T."/>
            <person name="Grant M."/>
            <person name="Ambacheew D."/>
            <person name="Muzemil S."/>
            <person name="Studholme D.J."/>
        </authorList>
    </citation>
    <scope>NUCLEOTIDE SEQUENCE [LARGE SCALE GENOMIC DNA]</scope>
</reference>
<protein>
    <submittedName>
        <fullName evidence="2">Uncharacterized protein</fullName>
    </submittedName>
</protein>
<organism evidence="2 3">
    <name type="scientific">Ensete ventricosum</name>
    <name type="common">Abyssinian banana</name>
    <name type="synonym">Musa ensete</name>
    <dbReference type="NCBI Taxonomy" id="4639"/>
    <lineage>
        <taxon>Eukaryota</taxon>
        <taxon>Viridiplantae</taxon>
        <taxon>Streptophyta</taxon>
        <taxon>Embryophyta</taxon>
        <taxon>Tracheophyta</taxon>
        <taxon>Spermatophyta</taxon>
        <taxon>Magnoliopsida</taxon>
        <taxon>Liliopsida</taxon>
        <taxon>Zingiberales</taxon>
        <taxon>Musaceae</taxon>
        <taxon>Ensete</taxon>
    </lineage>
</organism>
<dbReference type="Gene3D" id="1.10.168.20">
    <property type="entry name" value="Ribosomal protein S8e, subdomain"/>
    <property type="match status" value="1"/>
</dbReference>
<name>A0A427A3X6_ENSVE</name>
<dbReference type="PANTHER" id="PTHR10394">
    <property type="entry name" value="40S RIBOSOMAL PROTEIN S8"/>
    <property type="match status" value="1"/>
</dbReference>
<feature type="region of interest" description="Disordered" evidence="1">
    <location>
        <begin position="114"/>
        <end position="200"/>
    </location>
</feature>
<evidence type="ECO:0000313" key="2">
    <source>
        <dbReference type="EMBL" id="RRT70906.1"/>
    </source>
</evidence>
<dbReference type="AlphaFoldDB" id="A0A427A3X6"/>
<dbReference type="GO" id="GO:0006412">
    <property type="term" value="P:translation"/>
    <property type="evidence" value="ECO:0007669"/>
    <property type="project" value="InterPro"/>
</dbReference>